<evidence type="ECO:0000259" key="1">
    <source>
        <dbReference type="Pfam" id="PF10551"/>
    </source>
</evidence>
<name>A0A016SV75_9BILA</name>
<keyword evidence="3" id="KW-1185">Reference proteome</keyword>
<feature type="domain" description="MULE transposase" evidence="1">
    <location>
        <begin position="111"/>
        <end position="202"/>
    </location>
</feature>
<dbReference type="EMBL" id="JARK01001506">
    <property type="protein sequence ID" value="EYB94583.1"/>
    <property type="molecule type" value="Genomic_DNA"/>
</dbReference>
<dbReference type="OrthoDB" id="5867259at2759"/>
<dbReference type="Proteomes" id="UP000024635">
    <property type="component" value="Unassembled WGS sequence"/>
</dbReference>
<gene>
    <name evidence="2" type="primary">Acey_s0170.g273</name>
    <name evidence="2" type="ORF">Y032_0170g273</name>
</gene>
<accession>A0A016SV75</accession>
<reference evidence="3" key="1">
    <citation type="journal article" date="2015" name="Nat. Genet.">
        <title>The genome and transcriptome of the zoonotic hookworm Ancylostoma ceylanicum identify infection-specific gene families.</title>
        <authorList>
            <person name="Schwarz E.M."/>
            <person name="Hu Y."/>
            <person name="Antoshechkin I."/>
            <person name="Miller M.M."/>
            <person name="Sternberg P.W."/>
            <person name="Aroian R.V."/>
        </authorList>
    </citation>
    <scope>NUCLEOTIDE SEQUENCE</scope>
    <source>
        <strain evidence="3">HY135</strain>
    </source>
</reference>
<sequence length="362" mass="42068">MQQIRRCHDEGQREDRHIKKGDETLFGASEFDVQRRRQCNPSLLKWTTSEEEYLKGLLKEFTFDYILKKMRSENDPRLSRLYYINKSDPWNLVVKNRLRPGLKEYSHRGVALDDTFYTTRYNNLRLAALLVADKKDRGLPAGFLLCNNMTSEEVKILFEEAKQIVPDFNPKIFLSDEAMAFFNGFKMVFPGSTASLLFCLSHSPIMDEEGKGISKDELAASYFIMSTVTCDALKKAFSQLLKIADEATFQNRLTEVMSYLSIQGHDSFISYLQCYCLGRINEWAGFQRRGLVFNTTMIAERWHGRLKTEYLHRNATARADYLIDMLIKSSNELATPYFIMDRRKLARPFRVRECNAAHRTAV</sequence>
<dbReference type="AlphaFoldDB" id="A0A016SV75"/>
<protein>
    <recommendedName>
        <fullName evidence="1">MULE transposase domain-containing protein</fullName>
    </recommendedName>
</protein>
<organism evidence="2 3">
    <name type="scientific">Ancylostoma ceylanicum</name>
    <dbReference type="NCBI Taxonomy" id="53326"/>
    <lineage>
        <taxon>Eukaryota</taxon>
        <taxon>Metazoa</taxon>
        <taxon>Ecdysozoa</taxon>
        <taxon>Nematoda</taxon>
        <taxon>Chromadorea</taxon>
        <taxon>Rhabditida</taxon>
        <taxon>Rhabditina</taxon>
        <taxon>Rhabditomorpha</taxon>
        <taxon>Strongyloidea</taxon>
        <taxon>Ancylostomatidae</taxon>
        <taxon>Ancylostomatinae</taxon>
        <taxon>Ancylostoma</taxon>
    </lineage>
</organism>
<dbReference type="InterPro" id="IPR018289">
    <property type="entry name" value="MULE_transposase_dom"/>
</dbReference>
<comment type="caution">
    <text evidence="2">The sequence shown here is derived from an EMBL/GenBank/DDBJ whole genome shotgun (WGS) entry which is preliminary data.</text>
</comment>
<evidence type="ECO:0000313" key="3">
    <source>
        <dbReference type="Proteomes" id="UP000024635"/>
    </source>
</evidence>
<dbReference type="Pfam" id="PF10551">
    <property type="entry name" value="MULE"/>
    <property type="match status" value="1"/>
</dbReference>
<proteinExistence type="predicted"/>
<evidence type="ECO:0000313" key="2">
    <source>
        <dbReference type="EMBL" id="EYB94583.1"/>
    </source>
</evidence>
<dbReference type="STRING" id="53326.A0A016SV75"/>